<dbReference type="InterPro" id="IPR036249">
    <property type="entry name" value="Thioredoxin-like_sf"/>
</dbReference>
<dbReference type="AlphaFoldDB" id="A0A9P8QST4"/>
<feature type="compositionally biased region" description="Low complexity" evidence="2">
    <location>
        <begin position="73"/>
        <end position="82"/>
    </location>
</feature>
<protein>
    <submittedName>
        <fullName evidence="3">Seleno domain</fullName>
    </submittedName>
</protein>
<dbReference type="PANTHER" id="PTHR36417">
    <property type="entry name" value="SELENOPROTEIN DOMAIN PROTEIN (AFU_ORTHOLOGUE AFUA_1G05220)"/>
    <property type="match status" value="1"/>
</dbReference>
<dbReference type="Pfam" id="PF10262">
    <property type="entry name" value="Rdx"/>
    <property type="match status" value="1"/>
</dbReference>
<dbReference type="Proteomes" id="UP000827724">
    <property type="component" value="Unassembled WGS sequence"/>
</dbReference>
<reference evidence="3" key="1">
    <citation type="submission" date="2021-08" db="EMBL/GenBank/DDBJ databases">
        <title>Chromosome-Level Trichoderma cornu-damae using Hi-C Data.</title>
        <authorList>
            <person name="Kim C.S."/>
        </authorList>
    </citation>
    <scope>NUCLEOTIDE SEQUENCE</scope>
    <source>
        <strain evidence="3">KA19-0412C</strain>
    </source>
</reference>
<name>A0A9P8QST4_9HYPO</name>
<evidence type="ECO:0000256" key="2">
    <source>
        <dbReference type="SAM" id="MobiDB-lite"/>
    </source>
</evidence>
<feature type="region of interest" description="Disordered" evidence="2">
    <location>
        <begin position="69"/>
        <end position="108"/>
    </location>
</feature>
<accession>A0A9P8QST4</accession>
<keyword evidence="1" id="KW-0676">Redox-active center</keyword>
<feature type="compositionally biased region" description="Low complexity" evidence="2">
    <location>
        <begin position="139"/>
        <end position="148"/>
    </location>
</feature>
<evidence type="ECO:0000256" key="1">
    <source>
        <dbReference type="ARBA" id="ARBA00023284"/>
    </source>
</evidence>
<dbReference type="SUPFAM" id="SSF52833">
    <property type="entry name" value="Thioredoxin-like"/>
    <property type="match status" value="1"/>
</dbReference>
<proteinExistence type="predicted"/>
<comment type="caution">
    <text evidence="3">The sequence shown here is derived from an EMBL/GenBank/DDBJ whole genome shotgun (WGS) entry which is preliminary data.</text>
</comment>
<dbReference type="PANTHER" id="PTHR36417:SF2">
    <property type="entry name" value="SELENOPROTEIN DOMAIN PROTEIN (AFU_ORTHOLOGUE AFUA_1G05220)"/>
    <property type="match status" value="1"/>
</dbReference>
<feature type="region of interest" description="Disordered" evidence="2">
    <location>
        <begin position="139"/>
        <end position="190"/>
    </location>
</feature>
<evidence type="ECO:0000313" key="3">
    <source>
        <dbReference type="EMBL" id="KAH6610726.1"/>
    </source>
</evidence>
<dbReference type="Gene3D" id="3.40.30.10">
    <property type="entry name" value="Glutaredoxin"/>
    <property type="match status" value="1"/>
</dbReference>
<feature type="compositionally biased region" description="Basic and acidic residues" evidence="2">
    <location>
        <begin position="96"/>
        <end position="108"/>
    </location>
</feature>
<evidence type="ECO:0000313" key="4">
    <source>
        <dbReference type="Proteomes" id="UP000827724"/>
    </source>
</evidence>
<organism evidence="3 4">
    <name type="scientific">Trichoderma cornu-damae</name>
    <dbReference type="NCBI Taxonomy" id="654480"/>
    <lineage>
        <taxon>Eukaryota</taxon>
        <taxon>Fungi</taxon>
        <taxon>Dikarya</taxon>
        <taxon>Ascomycota</taxon>
        <taxon>Pezizomycotina</taxon>
        <taxon>Sordariomycetes</taxon>
        <taxon>Hypocreomycetidae</taxon>
        <taxon>Hypocreales</taxon>
        <taxon>Hypocreaceae</taxon>
        <taxon>Trichoderma</taxon>
    </lineage>
</organism>
<dbReference type="InterPro" id="IPR011893">
    <property type="entry name" value="Selenoprotein_Rdx-typ"/>
</dbReference>
<gene>
    <name evidence="3" type="ORF">Trco_000746</name>
</gene>
<keyword evidence="4" id="KW-1185">Reference proteome</keyword>
<dbReference type="OrthoDB" id="60822at2759"/>
<feature type="compositionally biased region" description="Basic and acidic residues" evidence="2">
    <location>
        <begin position="151"/>
        <end position="177"/>
    </location>
</feature>
<dbReference type="EMBL" id="JAIWOZ010000001">
    <property type="protein sequence ID" value="KAH6610726.1"/>
    <property type="molecule type" value="Genomic_DNA"/>
</dbReference>
<sequence>MPTTAPPPQSHQHAAAVTAPLPRITIRFCTQCKWMLRAAYYAQELLSTFSLSLGEVALQPSTGGTFVVTIHHPSSSSSSSSPSPSPSPSIQSTTLWDRKTDGGFPETKELKRRVRDVIDPARDLGHVDRDHRAAVADFKAAAAAAAAAPGDAKDEENKELEKEPEPERERERKHEQDPSGSGVAVCQDCN</sequence>